<protein>
    <submittedName>
        <fullName evidence="1">Uncharacterized protein</fullName>
    </submittedName>
</protein>
<accession>A0ABQ7XQ05</accession>
<feature type="non-terminal residue" evidence="1">
    <location>
        <position position="1"/>
    </location>
</feature>
<organism evidence="1 2">
    <name type="scientific">Brassica napus</name>
    <name type="common">Rape</name>
    <dbReference type="NCBI Taxonomy" id="3708"/>
    <lineage>
        <taxon>Eukaryota</taxon>
        <taxon>Viridiplantae</taxon>
        <taxon>Streptophyta</taxon>
        <taxon>Embryophyta</taxon>
        <taxon>Tracheophyta</taxon>
        <taxon>Spermatophyta</taxon>
        <taxon>Magnoliopsida</taxon>
        <taxon>eudicotyledons</taxon>
        <taxon>Gunneridae</taxon>
        <taxon>Pentapetalae</taxon>
        <taxon>rosids</taxon>
        <taxon>malvids</taxon>
        <taxon>Brassicales</taxon>
        <taxon>Brassicaceae</taxon>
        <taxon>Brassiceae</taxon>
        <taxon>Brassica</taxon>
    </lineage>
</organism>
<evidence type="ECO:0000313" key="2">
    <source>
        <dbReference type="Proteomes" id="UP000824890"/>
    </source>
</evidence>
<dbReference type="PANTHER" id="PTHR23315">
    <property type="entry name" value="U BOX DOMAIN-CONTAINING"/>
    <property type="match status" value="1"/>
</dbReference>
<feature type="non-terminal residue" evidence="1">
    <location>
        <position position="304"/>
    </location>
</feature>
<comment type="caution">
    <text evidence="1">The sequence shown here is derived from an EMBL/GenBank/DDBJ whole genome shotgun (WGS) entry which is preliminary data.</text>
</comment>
<sequence>NSITLRLLLTTFSEASSLGSALNTTLDNLQLTLLAVITALVHRLSRQITLSLLNHEPVPVLEVPTQEFVSSTSLYDNNKYLILFAGAVTSIVKVLRAGTFEARENTAATLFRLPAMPAFSGSSLERDSRAAGAALFSLRIDQGNKGREIIGCIVTVLVKMLSFDNTLGPMIRLTVWSLFKIREPKYDRESSTKELRGGEGMLWFPLHNDKRIDKFLSFKRNRWQRPQAEKEVQNHLVSILLIMNSNQKEKSLEEREGLNTAEEEVEVRLSFTHVVDQIASVSVHQLQVDVVVVTLEAFMVMLRC</sequence>
<proteinExistence type="predicted"/>
<evidence type="ECO:0000313" key="1">
    <source>
        <dbReference type="EMBL" id="KAH0858023.1"/>
    </source>
</evidence>
<name>A0ABQ7XQ05_BRANA</name>
<gene>
    <name evidence="1" type="ORF">HID58_086284</name>
</gene>
<reference evidence="1 2" key="1">
    <citation type="submission" date="2021-05" db="EMBL/GenBank/DDBJ databases">
        <title>Genome Assembly of Synthetic Allotetraploid Brassica napus Reveals Homoeologous Exchanges between Subgenomes.</title>
        <authorList>
            <person name="Davis J.T."/>
        </authorList>
    </citation>
    <scope>NUCLEOTIDE SEQUENCE [LARGE SCALE GENOMIC DNA]</scope>
    <source>
        <strain evidence="2">cv. Da-Ae</strain>
        <tissue evidence="1">Seedling</tissue>
    </source>
</reference>
<dbReference type="Proteomes" id="UP000824890">
    <property type="component" value="Unassembled WGS sequence"/>
</dbReference>
<keyword evidence="2" id="KW-1185">Reference proteome</keyword>
<dbReference type="EMBL" id="JAGKQM010000019">
    <property type="protein sequence ID" value="KAH0858023.1"/>
    <property type="molecule type" value="Genomic_DNA"/>
</dbReference>
<dbReference type="PANTHER" id="PTHR23315:SF52">
    <property type="entry name" value="U-BOX DOMAIN-CONTAINING PROTEIN 10"/>
    <property type="match status" value="1"/>
</dbReference>